<dbReference type="OrthoDB" id="3269456at2759"/>
<dbReference type="Proteomes" id="UP000807353">
    <property type="component" value="Unassembled WGS sequence"/>
</dbReference>
<evidence type="ECO:0000313" key="1">
    <source>
        <dbReference type="EMBL" id="KAF9467725.1"/>
    </source>
</evidence>
<sequence length="313" mass="35532">MDEFYDFEAAKKGLVELATQREGEIYNALATTKMMGYSVQQFYNPTTWRIVKESDNPTAREECVLRLHGILSELDLPPVSRQSLQPKKQLPHLRQQVGITLLDSKLETSYMDKLLVVYHFLCRAHRNGFVAKWGPSEFRDYVQLNAHSRYFTSGNYAKFTESVPFRPMVDPDNALSNVSGTDLVHGTDNVVDYLRLVRETGQIYYEETNPASFRVGDIVELEISPMALGVKGNSEAKFTLILRSIIMLDDSHSIHATFARAKASMPRLVPAIKLIRKTASDEKEERDVIIARRGVALLNIERQGDESDMNITN</sequence>
<protein>
    <submittedName>
        <fullName evidence="1">Uncharacterized protein</fullName>
    </submittedName>
</protein>
<proteinExistence type="predicted"/>
<evidence type="ECO:0000313" key="2">
    <source>
        <dbReference type="Proteomes" id="UP000807353"/>
    </source>
</evidence>
<organism evidence="1 2">
    <name type="scientific">Collybia nuda</name>
    <dbReference type="NCBI Taxonomy" id="64659"/>
    <lineage>
        <taxon>Eukaryota</taxon>
        <taxon>Fungi</taxon>
        <taxon>Dikarya</taxon>
        <taxon>Basidiomycota</taxon>
        <taxon>Agaricomycotina</taxon>
        <taxon>Agaricomycetes</taxon>
        <taxon>Agaricomycetidae</taxon>
        <taxon>Agaricales</taxon>
        <taxon>Tricholomatineae</taxon>
        <taxon>Clitocybaceae</taxon>
        <taxon>Collybia</taxon>
    </lineage>
</organism>
<dbReference type="EMBL" id="MU150235">
    <property type="protein sequence ID" value="KAF9467725.1"/>
    <property type="molecule type" value="Genomic_DNA"/>
</dbReference>
<gene>
    <name evidence="1" type="ORF">BDZ94DRAFT_1210078</name>
</gene>
<comment type="caution">
    <text evidence="1">The sequence shown here is derived from an EMBL/GenBank/DDBJ whole genome shotgun (WGS) entry which is preliminary data.</text>
</comment>
<accession>A0A9P6CMW8</accession>
<reference evidence="1" key="1">
    <citation type="submission" date="2020-11" db="EMBL/GenBank/DDBJ databases">
        <authorList>
            <consortium name="DOE Joint Genome Institute"/>
            <person name="Ahrendt S."/>
            <person name="Riley R."/>
            <person name="Andreopoulos W."/>
            <person name="Labutti K."/>
            <person name="Pangilinan J."/>
            <person name="Ruiz-Duenas F.J."/>
            <person name="Barrasa J.M."/>
            <person name="Sanchez-Garcia M."/>
            <person name="Camarero S."/>
            <person name="Miyauchi S."/>
            <person name="Serrano A."/>
            <person name="Linde D."/>
            <person name="Babiker R."/>
            <person name="Drula E."/>
            <person name="Ayuso-Fernandez I."/>
            <person name="Pacheco R."/>
            <person name="Padilla G."/>
            <person name="Ferreira P."/>
            <person name="Barriuso J."/>
            <person name="Kellner H."/>
            <person name="Castanera R."/>
            <person name="Alfaro M."/>
            <person name="Ramirez L."/>
            <person name="Pisabarro A.G."/>
            <person name="Kuo A."/>
            <person name="Tritt A."/>
            <person name="Lipzen A."/>
            <person name="He G."/>
            <person name="Yan M."/>
            <person name="Ng V."/>
            <person name="Cullen D."/>
            <person name="Martin F."/>
            <person name="Rosso M.-N."/>
            <person name="Henrissat B."/>
            <person name="Hibbett D."/>
            <person name="Martinez A.T."/>
            <person name="Grigoriev I.V."/>
        </authorList>
    </citation>
    <scope>NUCLEOTIDE SEQUENCE</scope>
    <source>
        <strain evidence="1">CBS 247.69</strain>
    </source>
</reference>
<dbReference type="AlphaFoldDB" id="A0A9P6CMW8"/>
<keyword evidence="2" id="KW-1185">Reference proteome</keyword>
<name>A0A9P6CMW8_9AGAR</name>